<organism evidence="1 2">
    <name type="scientific">Aspergillus parasiticus</name>
    <dbReference type="NCBI Taxonomy" id="5067"/>
    <lineage>
        <taxon>Eukaryota</taxon>
        <taxon>Fungi</taxon>
        <taxon>Dikarya</taxon>
        <taxon>Ascomycota</taxon>
        <taxon>Pezizomycotina</taxon>
        <taxon>Eurotiomycetes</taxon>
        <taxon>Eurotiomycetidae</taxon>
        <taxon>Eurotiales</taxon>
        <taxon>Aspergillaceae</taxon>
        <taxon>Aspergillus</taxon>
        <taxon>Aspergillus subgen. Circumdati</taxon>
    </lineage>
</organism>
<dbReference type="VEuPathDB" id="FungiDB:BDV34DRAFT_2756"/>
<gene>
    <name evidence="1" type="ORF">BDV34DRAFT_2756</name>
</gene>
<evidence type="ECO:0000313" key="1">
    <source>
        <dbReference type="EMBL" id="KAB8212352.1"/>
    </source>
</evidence>
<dbReference type="Proteomes" id="UP000326532">
    <property type="component" value="Unassembled WGS sequence"/>
</dbReference>
<evidence type="ECO:0000313" key="2">
    <source>
        <dbReference type="Proteomes" id="UP000326532"/>
    </source>
</evidence>
<protein>
    <submittedName>
        <fullName evidence="1">Uncharacterized protein</fullName>
    </submittedName>
</protein>
<accession>A0A5N6E456</accession>
<proteinExistence type="predicted"/>
<reference evidence="1 2" key="1">
    <citation type="submission" date="2019-04" db="EMBL/GenBank/DDBJ databases">
        <title>Fungal friends and foes A comparative genomics study of 23 Aspergillus species from section Flavi.</title>
        <authorList>
            <consortium name="DOE Joint Genome Institute"/>
            <person name="Kjaerbolling I."/>
            <person name="Vesth T.C."/>
            <person name="Frisvad J.C."/>
            <person name="Nybo J.L."/>
            <person name="Theobald S."/>
            <person name="Kildgaard S."/>
            <person name="Petersen T.I."/>
            <person name="Kuo A."/>
            <person name="Sato A."/>
            <person name="Lyhne E.K."/>
            <person name="Kogle M.E."/>
            <person name="Wiebenga A."/>
            <person name="Kun R.S."/>
            <person name="Lubbers R.J."/>
            <person name="Makela M.R."/>
            <person name="Barry K."/>
            <person name="Chovatia M."/>
            <person name="Clum A."/>
            <person name="Daum C."/>
            <person name="Haridas S."/>
            <person name="He G."/>
            <person name="LaButti K."/>
            <person name="Lipzen A."/>
            <person name="Mondo S."/>
            <person name="Pangilinan J."/>
            <person name="Riley R."/>
            <person name="Salamov A."/>
            <person name="Simmons B.A."/>
            <person name="Magnuson J.K."/>
            <person name="Henrissat B."/>
            <person name="Mortensen U.H."/>
            <person name="Larsen T.O."/>
            <person name="De vries R.P."/>
            <person name="Grigoriev I.V."/>
            <person name="Machida M."/>
            <person name="Baker S.E."/>
            <person name="Andersen M.R."/>
        </authorList>
    </citation>
    <scope>NUCLEOTIDE SEQUENCE [LARGE SCALE GENOMIC DNA]</scope>
    <source>
        <strain evidence="1 2">CBS 117618</strain>
    </source>
</reference>
<name>A0A5N6E456_ASPPA</name>
<dbReference type="EMBL" id="ML734936">
    <property type="protein sequence ID" value="KAB8212352.1"/>
    <property type="molecule type" value="Genomic_DNA"/>
</dbReference>
<sequence length="111" mass="12295">MTLGRPTFGRRDPYTVDISLPRYGKSQSPPDMIINAFIANVDFCKLATEIQKRLAQSDPPFEDLADDDREGIVNCQKVSLEAIRNIACCMRPNSFWYGAVPGISTSPALSL</sequence>
<keyword evidence="2" id="KW-1185">Reference proteome</keyword>
<dbReference type="AlphaFoldDB" id="A0A5N6E456"/>